<comment type="caution">
    <text evidence="1">The sequence shown here is derived from an EMBL/GenBank/DDBJ whole genome shotgun (WGS) entry which is preliminary data.</text>
</comment>
<dbReference type="EMBL" id="APNK01000015">
    <property type="protein sequence ID" value="KEZ77221.1"/>
    <property type="molecule type" value="Genomic_DNA"/>
</dbReference>
<evidence type="ECO:0000313" key="2">
    <source>
        <dbReference type="Proteomes" id="UP000028302"/>
    </source>
</evidence>
<accession>A0A084IKI7</accession>
<evidence type="ECO:0000313" key="1">
    <source>
        <dbReference type="EMBL" id="KEZ77221.1"/>
    </source>
</evidence>
<dbReference type="Proteomes" id="UP000028302">
    <property type="component" value="Unassembled WGS sequence"/>
</dbReference>
<dbReference type="RefSeq" id="WP_037337840.1">
    <property type="nucleotide sequence ID" value="NZ_APNK01000015.1"/>
</dbReference>
<reference evidence="1 2" key="1">
    <citation type="submission" date="2013-03" db="EMBL/GenBank/DDBJ databases">
        <title>Salinisphaera hydrothermalis C41B8 Genome Sequencing.</title>
        <authorList>
            <person name="Li C."/>
            <person name="Lai Q."/>
            <person name="Shao Z."/>
        </authorList>
    </citation>
    <scope>NUCLEOTIDE SEQUENCE [LARGE SCALE GENOMIC DNA]</scope>
    <source>
        <strain evidence="1 2">C41B8</strain>
    </source>
</reference>
<sequence>MSQTQFQQVYGHRVAALHGQRDPARLRWHVWAQQVRDGGIPCFATDERNTCDESDCPWRPQCRARMAAWKR</sequence>
<gene>
    <name evidence="1" type="ORF">C41B8_10890</name>
</gene>
<name>A0A084IKI7_SALHC</name>
<protein>
    <submittedName>
        <fullName evidence="1">Uncharacterized protein</fullName>
    </submittedName>
</protein>
<proteinExistence type="predicted"/>
<dbReference type="AlphaFoldDB" id="A0A084IKI7"/>
<dbReference type="STRING" id="1304275.C41B8_10890"/>
<dbReference type="OrthoDB" id="5567088at2"/>
<keyword evidence="2" id="KW-1185">Reference proteome</keyword>
<organism evidence="1 2">
    <name type="scientific">Salinisphaera hydrothermalis (strain C41B8)</name>
    <dbReference type="NCBI Taxonomy" id="1304275"/>
    <lineage>
        <taxon>Bacteria</taxon>
        <taxon>Pseudomonadati</taxon>
        <taxon>Pseudomonadota</taxon>
        <taxon>Gammaproteobacteria</taxon>
        <taxon>Salinisphaerales</taxon>
        <taxon>Salinisphaeraceae</taxon>
        <taxon>Salinisphaera</taxon>
    </lineage>
</organism>